<feature type="chain" id="PRO_5001617877" description="Lipoprotein" evidence="1">
    <location>
        <begin position="23"/>
        <end position="164"/>
    </location>
</feature>
<gene>
    <name evidence="2" type="ORF">HY29_16970</name>
</gene>
<dbReference type="STRING" id="1280946.HY29_16970"/>
<evidence type="ECO:0000313" key="2">
    <source>
        <dbReference type="EMBL" id="KCZ53561.1"/>
    </source>
</evidence>
<keyword evidence="3" id="KW-1185">Reference proteome</keyword>
<organism evidence="2 3">
    <name type="scientific">Hyphomonas beringensis</name>
    <dbReference type="NCBI Taxonomy" id="1280946"/>
    <lineage>
        <taxon>Bacteria</taxon>
        <taxon>Pseudomonadati</taxon>
        <taxon>Pseudomonadota</taxon>
        <taxon>Alphaproteobacteria</taxon>
        <taxon>Hyphomonadales</taxon>
        <taxon>Hyphomonadaceae</taxon>
        <taxon>Hyphomonas</taxon>
    </lineage>
</organism>
<dbReference type="RefSeq" id="WP_034797567.1">
    <property type="nucleotide sequence ID" value="NZ_AWFF01000052.1"/>
</dbReference>
<dbReference type="Proteomes" id="UP000027037">
    <property type="component" value="Unassembled WGS sequence"/>
</dbReference>
<dbReference type="PATRIC" id="fig|1280946.3.peg.2552"/>
<evidence type="ECO:0000313" key="3">
    <source>
        <dbReference type="Proteomes" id="UP000027037"/>
    </source>
</evidence>
<evidence type="ECO:0008006" key="4">
    <source>
        <dbReference type="Google" id="ProtNLM"/>
    </source>
</evidence>
<reference evidence="2 3" key="1">
    <citation type="journal article" date="2014" name="Antonie Van Leeuwenhoek">
        <title>Hyphomonas beringensis sp. nov. and Hyphomonas chukchiensis sp. nov., isolated from surface seawater of the Bering Sea and Chukchi Sea.</title>
        <authorList>
            <person name="Li C."/>
            <person name="Lai Q."/>
            <person name="Li G."/>
            <person name="Dong C."/>
            <person name="Wang J."/>
            <person name="Liao Y."/>
            <person name="Shao Z."/>
        </authorList>
    </citation>
    <scope>NUCLEOTIDE SEQUENCE [LARGE SCALE GENOMIC DNA]</scope>
    <source>
        <strain evidence="2 3">25B14_1</strain>
    </source>
</reference>
<dbReference type="EMBL" id="AWFF01000052">
    <property type="protein sequence ID" value="KCZ53561.1"/>
    <property type="molecule type" value="Genomic_DNA"/>
</dbReference>
<dbReference type="AlphaFoldDB" id="A0A062TZS8"/>
<accession>A0A062TZS8</accession>
<comment type="caution">
    <text evidence="2">The sequence shown here is derived from an EMBL/GenBank/DDBJ whole genome shotgun (WGS) entry which is preliminary data.</text>
</comment>
<proteinExistence type="predicted"/>
<dbReference type="OrthoDB" id="7605667at2"/>
<dbReference type="PROSITE" id="PS51257">
    <property type="entry name" value="PROKAR_LIPOPROTEIN"/>
    <property type="match status" value="1"/>
</dbReference>
<name>A0A062TZS8_9PROT</name>
<feature type="signal peptide" evidence="1">
    <location>
        <begin position="1"/>
        <end position="22"/>
    </location>
</feature>
<evidence type="ECO:0000256" key="1">
    <source>
        <dbReference type="SAM" id="SignalP"/>
    </source>
</evidence>
<protein>
    <recommendedName>
        <fullName evidence="4">Lipoprotein</fullName>
    </recommendedName>
</protein>
<sequence>MKRTMSLASLAACLVISLAACGKSKADTKQDVAEEAATSNSDLRAHLQSLKSGGQGKANAALDKTTRPDSLPGDIWLPDDFKVTQVMDMASIGYSLRATSNLNADDLEKGYAAKLASAGYSGVSSKEIMTTTEITFKGKGVNSGLVKIYDADTHREIQISFKPD</sequence>
<keyword evidence="1" id="KW-0732">Signal</keyword>